<gene>
    <name evidence="1" type="ORF">PHACADRAFT_210575</name>
</gene>
<name>K5W6P9_PHACS</name>
<dbReference type="KEGG" id="pco:PHACADRAFT_210575"/>
<keyword evidence="2" id="KW-1185">Reference proteome</keyword>
<dbReference type="EMBL" id="JH930473">
    <property type="protein sequence ID" value="EKM54795.1"/>
    <property type="molecule type" value="Genomic_DNA"/>
</dbReference>
<dbReference type="GeneID" id="18912982"/>
<evidence type="ECO:0000313" key="2">
    <source>
        <dbReference type="Proteomes" id="UP000008370"/>
    </source>
</evidence>
<sequence length="153" mass="16923">MAQASLDIIEELTEMCAILYVFGTWLKLAVDKNYRLNCRDWALIADASQYESIGDALMEVFPPILNSRFIIKLAAVWPGDRREGTEERGARASHFSEPAFNGGPATLLGNIGAPLNYERDRENEEEVDDCWDGEDGRAGLVQSGISSEGSVYC</sequence>
<evidence type="ECO:0000313" key="1">
    <source>
        <dbReference type="EMBL" id="EKM54795.1"/>
    </source>
</evidence>
<proteinExistence type="predicted"/>
<reference evidence="1 2" key="1">
    <citation type="journal article" date="2012" name="BMC Genomics">
        <title>Comparative genomics of the white-rot fungi, Phanerochaete carnosa and P. chrysosporium, to elucidate the genetic basis of the distinct wood types they colonize.</title>
        <authorList>
            <person name="Suzuki H."/>
            <person name="MacDonald J."/>
            <person name="Syed K."/>
            <person name="Salamov A."/>
            <person name="Hori C."/>
            <person name="Aerts A."/>
            <person name="Henrissat B."/>
            <person name="Wiebenga A."/>
            <person name="vanKuyk P.A."/>
            <person name="Barry K."/>
            <person name="Lindquist E."/>
            <person name="LaButti K."/>
            <person name="Lapidus A."/>
            <person name="Lucas S."/>
            <person name="Coutinho P."/>
            <person name="Gong Y."/>
            <person name="Samejima M."/>
            <person name="Mahadevan R."/>
            <person name="Abou-Zaid M."/>
            <person name="de Vries R.P."/>
            <person name="Igarashi K."/>
            <person name="Yadav J.S."/>
            <person name="Grigoriev I.V."/>
            <person name="Master E.R."/>
        </authorList>
    </citation>
    <scope>NUCLEOTIDE SEQUENCE [LARGE SCALE GENOMIC DNA]</scope>
    <source>
        <strain evidence="1 2">HHB-10118-sp</strain>
    </source>
</reference>
<protein>
    <submittedName>
        <fullName evidence="1">Uncharacterized protein</fullName>
    </submittedName>
</protein>
<dbReference type="RefSeq" id="XP_007397473.1">
    <property type="nucleotide sequence ID" value="XM_007397411.1"/>
</dbReference>
<accession>K5W6P9</accession>
<dbReference type="Proteomes" id="UP000008370">
    <property type="component" value="Unassembled WGS sequence"/>
</dbReference>
<organism evidence="1 2">
    <name type="scientific">Phanerochaete carnosa (strain HHB-10118-sp)</name>
    <name type="common">White-rot fungus</name>
    <name type="synonym">Peniophora carnosa</name>
    <dbReference type="NCBI Taxonomy" id="650164"/>
    <lineage>
        <taxon>Eukaryota</taxon>
        <taxon>Fungi</taxon>
        <taxon>Dikarya</taxon>
        <taxon>Basidiomycota</taxon>
        <taxon>Agaricomycotina</taxon>
        <taxon>Agaricomycetes</taxon>
        <taxon>Polyporales</taxon>
        <taxon>Phanerochaetaceae</taxon>
        <taxon>Phanerochaete</taxon>
    </lineage>
</organism>
<dbReference type="AlphaFoldDB" id="K5W6P9"/>
<dbReference type="InParanoid" id="K5W6P9"/>
<dbReference type="HOGENOM" id="CLU_1713945_0_0_1"/>